<dbReference type="CDD" id="cd19165">
    <property type="entry name" value="HemeO"/>
    <property type="match status" value="1"/>
</dbReference>
<evidence type="ECO:0008006" key="6">
    <source>
        <dbReference type="Google" id="ProtNLM"/>
    </source>
</evidence>
<dbReference type="PANTHER" id="PTHR10720:SF0">
    <property type="entry name" value="HEME OXYGENASE"/>
    <property type="match status" value="1"/>
</dbReference>
<keyword evidence="1" id="KW-0349">Heme</keyword>
<dbReference type="GO" id="GO:0020037">
    <property type="term" value="F:heme binding"/>
    <property type="evidence" value="ECO:0007669"/>
    <property type="project" value="TreeGrafter"/>
</dbReference>
<dbReference type="InterPro" id="IPR016053">
    <property type="entry name" value="Haem_Oase-like"/>
</dbReference>
<dbReference type="EMBL" id="JBGBPQ010000004">
    <property type="protein sequence ID" value="KAL1525547.1"/>
    <property type="molecule type" value="Genomic_DNA"/>
</dbReference>
<reference evidence="4 5" key="1">
    <citation type="journal article" date="2024" name="Science">
        <title>Giant polyketide synthase enzymes in the biosynthesis of giant marine polyether toxins.</title>
        <authorList>
            <person name="Fallon T.R."/>
            <person name="Shende V.V."/>
            <person name="Wierzbicki I.H."/>
            <person name="Pendleton A.L."/>
            <person name="Watervoot N.F."/>
            <person name="Auber R.P."/>
            <person name="Gonzalez D.J."/>
            <person name="Wisecaver J.H."/>
            <person name="Moore B.S."/>
        </authorList>
    </citation>
    <scope>NUCLEOTIDE SEQUENCE [LARGE SCALE GENOMIC DNA]</scope>
    <source>
        <strain evidence="4 5">12B1</strain>
    </source>
</reference>
<dbReference type="Gene3D" id="1.20.910.10">
    <property type="entry name" value="Heme oxygenase-like"/>
    <property type="match status" value="1"/>
</dbReference>
<evidence type="ECO:0000313" key="5">
    <source>
        <dbReference type="Proteomes" id="UP001515480"/>
    </source>
</evidence>
<dbReference type="InterPro" id="IPR002051">
    <property type="entry name" value="Haem_Oase"/>
</dbReference>
<comment type="caution">
    <text evidence="4">The sequence shown here is derived from an EMBL/GenBank/DDBJ whole genome shotgun (WGS) entry which is preliminary data.</text>
</comment>
<sequence length="264" mass="29125">MGDFARRLGQLAARSLESESANILKTSRSNRHGLSRMLDSTLRRSHNMRIFGLGTLASLASREWYGRFTASMHAVYHAMEASFDKTDSPAVARLWDRFGTPLRREPALREDLAEVSVDPCLSGHTPATAAYVAAVHNAADADSKSGGARLVGHFYTRYFADLFGGQALAYPTRLALRLSDSSPRHYDFGSFGCERRANIDAIYAAINDATQDLSSDELNEVVRETERAFALNVAVYAEEGRLYIDAAHGAKNMVSGFVRKRLNL</sequence>
<accession>A0AB34JWT5</accession>
<evidence type="ECO:0000256" key="3">
    <source>
        <dbReference type="ARBA" id="ARBA00023004"/>
    </source>
</evidence>
<dbReference type="GO" id="GO:0046872">
    <property type="term" value="F:metal ion binding"/>
    <property type="evidence" value="ECO:0007669"/>
    <property type="project" value="UniProtKB-KW"/>
</dbReference>
<dbReference type="GO" id="GO:0004392">
    <property type="term" value="F:heme oxygenase (decyclizing) activity"/>
    <property type="evidence" value="ECO:0007669"/>
    <property type="project" value="InterPro"/>
</dbReference>
<keyword evidence="2" id="KW-0479">Metal-binding</keyword>
<name>A0AB34JWT5_PRYPA</name>
<dbReference type="GO" id="GO:0006979">
    <property type="term" value="P:response to oxidative stress"/>
    <property type="evidence" value="ECO:0007669"/>
    <property type="project" value="TreeGrafter"/>
</dbReference>
<keyword evidence="3" id="KW-0408">Iron</keyword>
<evidence type="ECO:0000256" key="1">
    <source>
        <dbReference type="ARBA" id="ARBA00022617"/>
    </source>
</evidence>
<dbReference type="PANTHER" id="PTHR10720">
    <property type="entry name" value="HEME OXYGENASE"/>
    <property type="match status" value="1"/>
</dbReference>
<organism evidence="4 5">
    <name type="scientific">Prymnesium parvum</name>
    <name type="common">Toxic golden alga</name>
    <dbReference type="NCBI Taxonomy" id="97485"/>
    <lineage>
        <taxon>Eukaryota</taxon>
        <taxon>Haptista</taxon>
        <taxon>Haptophyta</taxon>
        <taxon>Prymnesiophyceae</taxon>
        <taxon>Prymnesiales</taxon>
        <taxon>Prymnesiaceae</taxon>
        <taxon>Prymnesium</taxon>
    </lineage>
</organism>
<evidence type="ECO:0000313" key="4">
    <source>
        <dbReference type="EMBL" id="KAL1525547.1"/>
    </source>
</evidence>
<dbReference type="PRINTS" id="PR00088">
    <property type="entry name" value="HAEMOXYGNASE"/>
</dbReference>
<evidence type="ECO:0000256" key="2">
    <source>
        <dbReference type="ARBA" id="ARBA00022723"/>
    </source>
</evidence>
<dbReference type="Pfam" id="PF01126">
    <property type="entry name" value="Heme_oxygenase"/>
    <property type="match status" value="1"/>
</dbReference>
<protein>
    <recommendedName>
        <fullName evidence="6">Heme oxygenase</fullName>
    </recommendedName>
</protein>
<proteinExistence type="predicted"/>
<dbReference type="InterPro" id="IPR016084">
    <property type="entry name" value="Haem_Oase-like_multi-hlx"/>
</dbReference>
<dbReference type="SUPFAM" id="SSF48613">
    <property type="entry name" value="Heme oxygenase-like"/>
    <property type="match status" value="1"/>
</dbReference>
<gene>
    <name evidence="4" type="ORF">AB1Y20_020402</name>
</gene>
<dbReference type="AlphaFoldDB" id="A0AB34JWT5"/>
<keyword evidence="5" id="KW-1185">Reference proteome</keyword>
<dbReference type="GO" id="GO:0006788">
    <property type="term" value="P:heme oxidation"/>
    <property type="evidence" value="ECO:0007669"/>
    <property type="project" value="InterPro"/>
</dbReference>
<dbReference type="Proteomes" id="UP001515480">
    <property type="component" value="Unassembled WGS sequence"/>
</dbReference>
<dbReference type="GO" id="GO:0042167">
    <property type="term" value="P:heme catabolic process"/>
    <property type="evidence" value="ECO:0007669"/>
    <property type="project" value="TreeGrafter"/>
</dbReference>